<evidence type="ECO:0000313" key="3">
    <source>
        <dbReference type="Proteomes" id="UP000054485"/>
    </source>
</evidence>
<name>A0A0D0A6F0_9AGAM</name>
<reference evidence="3" key="2">
    <citation type="submission" date="2015-01" db="EMBL/GenBank/DDBJ databases">
        <title>Evolutionary Origins and Diversification of the Mycorrhizal Mutualists.</title>
        <authorList>
            <consortium name="DOE Joint Genome Institute"/>
            <consortium name="Mycorrhizal Genomics Consortium"/>
            <person name="Kohler A."/>
            <person name="Kuo A."/>
            <person name="Nagy L.G."/>
            <person name="Floudas D."/>
            <person name="Copeland A."/>
            <person name="Barry K.W."/>
            <person name="Cichocki N."/>
            <person name="Veneault-Fourrey C."/>
            <person name="LaButti K."/>
            <person name="Lindquist E.A."/>
            <person name="Lipzen A."/>
            <person name="Lundell T."/>
            <person name="Morin E."/>
            <person name="Murat C."/>
            <person name="Riley R."/>
            <person name="Ohm R."/>
            <person name="Sun H."/>
            <person name="Tunlid A."/>
            <person name="Henrissat B."/>
            <person name="Grigoriev I.V."/>
            <person name="Hibbett D.S."/>
            <person name="Martin F."/>
        </authorList>
    </citation>
    <scope>NUCLEOTIDE SEQUENCE [LARGE SCALE GENOMIC DNA]</scope>
    <source>
        <strain evidence="3">UH-Slu-Lm8-n1</strain>
    </source>
</reference>
<dbReference type="AlphaFoldDB" id="A0A0D0A6F0"/>
<keyword evidence="3" id="KW-1185">Reference proteome</keyword>
<sequence>MQLKVQDLVDRRRRSSACCSWGIVKKNGGRQNIMNNPMTYTHHGQGKRREPAIHGDKRRLKYYQIKNSHQYETTSN</sequence>
<organism evidence="2 3">
    <name type="scientific">Suillus luteus UH-Slu-Lm8-n1</name>
    <dbReference type="NCBI Taxonomy" id="930992"/>
    <lineage>
        <taxon>Eukaryota</taxon>
        <taxon>Fungi</taxon>
        <taxon>Dikarya</taxon>
        <taxon>Basidiomycota</taxon>
        <taxon>Agaricomycotina</taxon>
        <taxon>Agaricomycetes</taxon>
        <taxon>Agaricomycetidae</taxon>
        <taxon>Boletales</taxon>
        <taxon>Suillineae</taxon>
        <taxon>Suillaceae</taxon>
        <taxon>Suillus</taxon>
    </lineage>
</organism>
<feature type="compositionally biased region" description="Polar residues" evidence="1">
    <location>
        <begin position="65"/>
        <end position="76"/>
    </location>
</feature>
<protein>
    <submittedName>
        <fullName evidence="2">Uncharacterized protein</fullName>
    </submittedName>
</protein>
<feature type="compositionally biased region" description="Polar residues" evidence="1">
    <location>
        <begin position="30"/>
        <end position="39"/>
    </location>
</feature>
<gene>
    <name evidence="2" type="ORF">CY34DRAFT_810615</name>
</gene>
<reference evidence="2 3" key="1">
    <citation type="submission" date="2014-04" db="EMBL/GenBank/DDBJ databases">
        <authorList>
            <consortium name="DOE Joint Genome Institute"/>
            <person name="Kuo A."/>
            <person name="Ruytinx J."/>
            <person name="Rineau F."/>
            <person name="Colpaert J."/>
            <person name="Kohler A."/>
            <person name="Nagy L.G."/>
            <person name="Floudas D."/>
            <person name="Copeland A."/>
            <person name="Barry K.W."/>
            <person name="Cichocki N."/>
            <person name="Veneault-Fourrey C."/>
            <person name="LaButti K."/>
            <person name="Lindquist E.A."/>
            <person name="Lipzen A."/>
            <person name="Lundell T."/>
            <person name="Morin E."/>
            <person name="Murat C."/>
            <person name="Sun H."/>
            <person name="Tunlid A."/>
            <person name="Henrissat B."/>
            <person name="Grigoriev I.V."/>
            <person name="Hibbett D.S."/>
            <person name="Martin F."/>
            <person name="Nordberg H.P."/>
            <person name="Cantor M.N."/>
            <person name="Hua S.X."/>
        </authorList>
    </citation>
    <scope>NUCLEOTIDE SEQUENCE [LARGE SCALE GENOMIC DNA]</scope>
    <source>
        <strain evidence="2 3">UH-Slu-Lm8-n1</strain>
    </source>
</reference>
<dbReference type="EMBL" id="KN835471">
    <property type="protein sequence ID" value="KIK37176.1"/>
    <property type="molecule type" value="Genomic_DNA"/>
</dbReference>
<proteinExistence type="predicted"/>
<dbReference type="InParanoid" id="A0A0D0A6F0"/>
<accession>A0A0D0A6F0</accession>
<evidence type="ECO:0000256" key="1">
    <source>
        <dbReference type="SAM" id="MobiDB-lite"/>
    </source>
</evidence>
<dbReference type="HOGENOM" id="CLU_2656106_0_0_1"/>
<evidence type="ECO:0000313" key="2">
    <source>
        <dbReference type="EMBL" id="KIK37176.1"/>
    </source>
</evidence>
<dbReference type="Proteomes" id="UP000054485">
    <property type="component" value="Unassembled WGS sequence"/>
</dbReference>
<feature type="region of interest" description="Disordered" evidence="1">
    <location>
        <begin position="30"/>
        <end position="76"/>
    </location>
</feature>